<reference evidence="5 6" key="2">
    <citation type="submission" date="2018-11" db="EMBL/GenBank/DDBJ databases">
        <authorList>
            <consortium name="Pathogen Informatics"/>
        </authorList>
    </citation>
    <scope>NUCLEOTIDE SEQUENCE [LARGE SCALE GENOMIC DNA]</scope>
    <source>
        <strain evidence="5 6">MHpl1</strain>
    </source>
</reference>
<evidence type="ECO:0000256" key="2">
    <source>
        <dbReference type="ARBA" id="ARBA00022603"/>
    </source>
</evidence>
<evidence type="ECO:0000313" key="7">
    <source>
        <dbReference type="WBParaSite" id="HPLM_0001486401-mRNA-1"/>
    </source>
</evidence>
<keyword evidence="2" id="KW-0489">Methyltransferase</keyword>
<dbReference type="Pfam" id="PF08241">
    <property type="entry name" value="Methyltransf_11"/>
    <property type="match status" value="1"/>
</dbReference>
<sequence>MESNHQYADRKYWDERFAEEKHFEWLADFDAFKHLIIPKLSTESRILHIGCGTSQLSMQLFEMGFTNITNVDFSQVLVDTGRVAHPEMEWICDDIRSLGKIPSSSFDVVLEKATLEALLVKEKSSWSPSDDALKTVDDVLESVARVLKKDGVFISISFTQPHFRVPALLRYPGWSISVNEFGDFFHYFVFTMKCGEEASQEIYDRFARIAPEWSRPLTVTE</sequence>
<dbReference type="Proteomes" id="UP000268014">
    <property type="component" value="Unassembled WGS sequence"/>
</dbReference>
<dbReference type="PANTHER" id="PTHR12176:SF80">
    <property type="entry name" value="EEF1A LYSINE METHYLTRANSFERASE 4"/>
    <property type="match status" value="1"/>
</dbReference>
<dbReference type="GO" id="GO:0008757">
    <property type="term" value="F:S-adenosylmethionine-dependent methyltransferase activity"/>
    <property type="evidence" value="ECO:0007669"/>
    <property type="project" value="InterPro"/>
</dbReference>
<comment type="similarity">
    <text evidence="1">Belongs to the methyltransferase superfamily.</text>
</comment>
<dbReference type="CDD" id="cd02440">
    <property type="entry name" value="AdoMet_MTases"/>
    <property type="match status" value="1"/>
</dbReference>
<keyword evidence="6" id="KW-1185">Reference proteome</keyword>
<evidence type="ECO:0000313" key="6">
    <source>
        <dbReference type="Proteomes" id="UP000268014"/>
    </source>
</evidence>
<evidence type="ECO:0000313" key="5">
    <source>
        <dbReference type="EMBL" id="VDO54416.1"/>
    </source>
</evidence>
<dbReference type="OrthoDB" id="411785at2759"/>
<dbReference type="EMBL" id="UZAF01018733">
    <property type="protein sequence ID" value="VDO54416.1"/>
    <property type="molecule type" value="Genomic_DNA"/>
</dbReference>
<gene>
    <name evidence="5" type="ORF">HPLM_LOCUS14856</name>
</gene>
<dbReference type="STRING" id="6290.A0A0N4WTF2"/>
<proteinExistence type="inferred from homology"/>
<evidence type="ECO:0000256" key="3">
    <source>
        <dbReference type="ARBA" id="ARBA00022679"/>
    </source>
</evidence>
<dbReference type="WBParaSite" id="HPLM_0001486401-mRNA-1">
    <property type="protein sequence ID" value="HPLM_0001486401-mRNA-1"/>
    <property type="gene ID" value="HPLM_0001486401"/>
</dbReference>
<feature type="domain" description="Methyltransferase type 11" evidence="4">
    <location>
        <begin position="47"/>
        <end position="154"/>
    </location>
</feature>
<keyword evidence="3" id="KW-0808">Transferase</keyword>
<dbReference type="InterPro" id="IPR013216">
    <property type="entry name" value="Methyltransf_11"/>
</dbReference>
<dbReference type="SUPFAM" id="SSF53335">
    <property type="entry name" value="S-adenosyl-L-methionine-dependent methyltransferases"/>
    <property type="match status" value="1"/>
</dbReference>
<evidence type="ECO:0000259" key="4">
    <source>
        <dbReference type="Pfam" id="PF08241"/>
    </source>
</evidence>
<dbReference type="AlphaFoldDB" id="A0A0N4WTF2"/>
<dbReference type="Gene3D" id="3.40.50.150">
    <property type="entry name" value="Vaccinia Virus protein VP39"/>
    <property type="match status" value="1"/>
</dbReference>
<evidence type="ECO:0000256" key="1">
    <source>
        <dbReference type="ARBA" id="ARBA00008361"/>
    </source>
</evidence>
<protein>
    <submittedName>
        <fullName evidence="7">Methyltransf_11 domain-containing protein</fullName>
    </submittedName>
</protein>
<organism evidence="7">
    <name type="scientific">Haemonchus placei</name>
    <name type="common">Barber's pole worm</name>
    <dbReference type="NCBI Taxonomy" id="6290"/>
    <lineage>
        <taxon>Eukaryota</taxon>
        <taxon>Metazoa</taxon>
        <taxon>Ecdysozoa</taxon>
        <taxon>Nematoda</taxon>
        <taxon>Chromadorea</taxon>
        <taxon>Rhabditida</taxon>
        <taxon>Rhabditina</taxon>
        <taxon>Rhabditomorpha</taxon>
        <taxon>Strongyloidea</taxon>
        <taxon>Trichostrongylidae</taxon>
        <taxon>Haemonchus</taxon>
    </lineage>
</organism>
<dbReference type="OMA" id="MSAFQTG"/>
<dbReference type="GO" id="GO:0032259">
    <property type="term" value="P:methylation"/>
    <property type="evidence" value="ECO:0007669"/>
    <property type="project" value="UniProtKB-KW"/>
</dbReference>
<accession>A0A0N4WTF2</accession>
<dbReference type="InterPro" id="IPR051419">
    <property type="entry name" value="Lys/N-term_MeTrsfase_sf"/>
</dbReference>
<reference evidence="7" key="1">
    <citation type="submission" date="2017-02" db="UniProtKB">
        <authorList>
            <consortium name="WormBaseParasite"/>
        </authorList>
    </citation>
    <scope>IDENTIFICATION</scope>
</reference>
<dbReference type="InterPro" id="IPR029063">
    <property type="entry name" value="SAM-dependent_MTases_sf"/>
</dbReference>
<dbReference type="PANTHER" id="PTHR12176">
    <property type="entry name" value="SAM-DEPENDENT METHYLTRANSFERASE SUPERFAMILY PROTEIN"/>
    <property type="match status" value="1"/>
</dbReference>
<name>A0A0N4WTF2_HAEPC</name>